<dbReference type="PANTHER" id="PTHR13812">
    <property type="entry name" value="KETIMINE REDUCTASE MU-CRYSTALLIN"/>
    <property type="match status" value="1"/>
</dbReference>
<keyword evidence="2" id="KW-1185">Reference proteome</keyword>
<dbReference type="PANTHER" id="PTHR13812:SF19">
    <property type="entry name" value="KETIMINE REDUCTASE MU-CRYSTALLIN"/>
    <property type="match status" value="1"/>
</dbReference>
<dbReference type="RefSeq" id="WP_191322627.1">
    <property type="nucleotide sequence ID" value="NZ_BMZP01000001.1"/>
</dbReference>
<dbReference type="Pfam" id="PF02423">
    <property type="entry name" value="OCD_Mu_crystall"/>
    <property type="match status" value="1"/>
</dbReference>
<dbReference type="SUPFAM" id="SSF51735">
    <property type="entry name" value="NAD(P)-binding Rossmann-fold domains"/>
    <property type="match status" value="1"/>
</dbReference>
<dbReference type="InterPro" id="IPR023401">
    <property type="entry name" value="ODC_N"/>
</dbReference>
<sequence length="326" mass="34311">MKEAEMAQDLVFIDGERVHRLLDYPACIAAMEAAMRALSGGATRQLPRTMIHMGEGRTFAQMTASLADDGMFGAKLISVFADPARPGQRRHRGVITLFEPAEGRPVAVVDAEAVTHIRTAAATAVATRALARTDARVLLIMGTGGQAHTHLAALPLVHRFDRILIWGRDPARAAAVVQEWQDRLPVAVAPDAQAAVAQADVICTVSGAAQPILLGQWVQPGTHVNLVGSSAPGPVEADTALVAAARYIADSKANAREAAAEFLVARAAGAVDDAHIVAEIGEVLLGQVPGRRNAQDITLYKSLGHAVQDIAAAQLLLERVRAGRAA</sequence>
<dbReference type="InterPro" id="IPR036291">
    <property type="entry name" value="NAD(P)-bd_dom_sf"/>
</dbReference>
<organism evidence="1 2">
    <name type="scientific">Novosphingobium pokkalii</name>
    <dbReference type="NCBI Taxonomy" id="1770194"/>
    <lineage>
        <taxon>Bacteria</taxon>
        <taxon>Pseudomonadati</taxon>
        <taxon>Pseudomonadota</taxon>
        <taxon>Alphaproteobacteria</taxon>
        <taxon>Sphingomonadales</taxon>
        <taxon>Sphingomonadaceae</taxon>
        <taxon>Novosphingobium</taxon>
    </lineage>
</organism>
<evidence type="ECO:0000313" key="1">
    <source>
        <dbReference type="EMBL" id="MFC3671375.1"/>
    </source>
</evidence>
<comment type="caution">
    <text evidence="1">The sequence shown here is derived from an EMBL/GenBank/DDBJ whole genome shotgun (WGS) entry which is preliminary data.</text>
</comment>
<dbReference type="InterPro" id="IPR003462">
    <property type="entry name" value="ODC_Mu_crystall"/>
</dbReference>
<proteinExistence type="predicted"/>
<dbReference type="Gene3D" id="3.40.50.720">
    <property type="entry name" value="NAD(P)-binding Rossmann-like Domain"/>
    <property type="match status" value="1"/>
</dbReference>
<name>A0ABV7V1R2_9SPHN</name>
<dbReference type="EMBL" id="JBHRYE010000011">
    <property type="protein sequence ID" value="MFC3671375.1"/>
    <property type="molecule type" value="Genomic_DNA"/>
</dbReference>
<evidence type="ECO:0000313" key="2">
    <source>
        <dbReference type="Proteomes" id="UP001595683"/>
    </source>
</evidence>
<reference evidence="2" key="1">
    <citation type="journal article" date="2019" name="Int. J. Syst. Evol. Microbiol.">
        <title>The Global Catalogue of Microorganisms (GCM) 10K type strain sequencing project: providing services to taxonomists for standard genome sequencing and annotation.</title>
        <authorList>
            <consortium name="The Broad Institute Genomics Platform"/>
            <consortium name="The Broad Institute Genome Sequencing Center for Infectious Disease"/>
            <person name="Wu L."/>
            <person name="Ma J."/>
        </authorList>
    </citation>
    <scope>NUCLEOTIDE SEQUENCE [LARGE SCALE GENOMIC DNA]</scope>
    <source>
        <strain evidence="2">KCTC 42224</strain>
    </source>
</reference>
<dbReference type="Gene3D" id="3.30.1780.10">
    <property type="entry name" value="ornithine cyclodeaminase, domain 1"/>
    <property type="match status" value="1"/>
</dbReference>
<dbReference type="PIRSF" id="PIRSF001439">
    <property type="entry name" value="CryM"/>
    <property type="match status" value="1"/>
</dbReference>
<protein>
    <submittedName>
        <fullName evidence="1">Ornithine cyclodeaminase family protein</fullName>
    </submittedName>
</protein>
<accession>A0ABV7V1R2</accession>
<dbReference type="Proteomes" id="UP001595683">
    <property type="component" value="Unassembled WGS sequence"/>
</dbReference>
<gene>
    <name evidence="1" type="ORF">ACFOOT_08055</name>
</gene>